<dbReference type="InterPro" id="IPR036388">
    <property type="entry name" value="WH-like_DNA-bd_sf"/>
</dbReference>
<gene>
    <name evidence="2" type="ORF">GGR89_001042</name>
</gene>
<dbReference type="Proteomes" id="UP000531251">
    <property type="component" value="Unassembled WGS sequence"/>
</dbReference>
<dbReference type="AlphaFoldDB" id="A0A7X5XWN8"/>
<dbReference type="GO" id="GO:0003677">
    <property type="term" value="F:DNA binding"/>
    <property type="evidence" value="ECO:0007669"/>
    <property type="project" value="InterPro"/>
</dbReference>
<dbReference type="EMBL" id="JAATJB010000002">
    <property type="protein sequence ID" value="NJB96742.1"/>
    <property type="molecule type" value="Genomic_DNA"/>
</dbReference>
<evidence type="ECO:0000313" key="2">
    <source>
        <dbReference type="EMBL" id="NJB96742.1"/>
    </source>
</evidence>
<sequence length="320" mass="34444">MIRSAPVVDRKQMAMPHGRLIARLIAALETTMVAAGVRALDGDLDRAIIFMVVARASEMLSPHGAGHARGDGRGAKAISINALAASLGRPFETMRRHIHALCAAGLCERGPAGVTVPQAVHARPEIVALFRGNHDALVAMVEDLRSFGVTLPETRAHVGYDWHTGLAAAHDVLLTGIEFHAHRFHSWTDLVLANAILCANARPFTENRDLALAYAEFGTSPPDTLRQPVSTGSVARALGLPPSTAHRRVAAMIESGCLARRARGVVLTEKALTDPERIEEHRTSMLHVRQILIRLAAGGFRFDQPAANYLDGRPAPLQIA</sequence>
<reference evidence="2 3" key="1">
    <citation type="submission" date="2020-03" db="EMBL/GenBank/DDBJ databases">
        <title>Genomic Encyclopedia of Type Strains, Phase IV (KMG-IV): sequencing the most valuable type-strain genomes for metagenomic binning, comparative biology and taxonomic classification.</title>
        <authorList>
            <person name="Goeker M."/>
        </authorList>
    </citation>
    <scope>NUCLEOTIDE SEQUENCE [LARGE SCALE GENOMIC DNA]</scope>
    <source>
        <strain evidence="2 3">DSM 7225</strain>
    </source>
</reference>
<dbReference type="Pfam" id="PF09339">
    <property type="entry name" value="HTH_IclR"/>
    <property type="match status" value="1"/>
</dbReference>
<evidence type="ECO:0000259" key="1">
    <source>
        <dbReference type="Pfam" id="PF09339"/>
    </source>
</evidence>
<name>A0A7X5XWN8_9SPHN</name>
<accession>A0A7X5XWN8</accession>
<keyword evidence="3" id="KW-1185">Reference proteome</keyword>
<organism evidence="2 3">
    <name type="scientific">Sphingomonas trueperi</name>
    <dbReference type="NCBI Taxonomy" id="53317"/>
    <lineage>
        <taxon>Bacteria</taxon>
        <taxon>Pseudomonadati</taxon>
        <taxon>Pseudomonadota</taxon>
        <taxon>Alphaproteobacteria</taxon>
        <taxon>Sphingomonadales</taxon>
        <taxon>Sphingomonadaceae</taxon>
        <taxon>Sphingomonas</taxon>
    </lineage>
</organism>
<protein>
    <recommendedName>
        <fullName evidence="1">HTH iclR-type domain-containing protein</fullName>
    </recommendedName>
</protein>
<dbReference type="Gene3D" id="1.10.10.10">
    <property type="entry name" value="Winged helix-like DNA-binding domain superfamily/Winged helix DNA-binding domain"/>
    <property type="match status" value="1"/>
</dbReference>
<proteinExistence type="predicted"/>
<dbReference type="InterPro" id="IPR005471">
    <property type="entry name" value="Tscrpt_reg_IclR_N"/>
</dbReference>
<dbReference type="SUPFAM" id="SSF46785">
    <property type="entry name" value="Winged helix' DNA-binding domain"/>
    <property type="match status" value="1"/>
</dbReference>
<dbReference type="InterPro" id="IPR036390">
    <property type="entry name" value="WH_DNA-bd_sf"/>
</dbReference>
<dbReference type="RefSeq" id="WP_241213191.1">
    <property type="nucleotide sequence ID" value="NZ_BAAADY010000005.1"/>
</dbReference>
<dbReference type="GO" id="GO:0006355">
    <property type="term" value="P:regulation of DNA-templated transcription"/>
    <property type="evidence" value="ECO:0007669"/>
    <property type="project" value="InterPro"/>
</dbReference>
<evidence type="ECO:0000313" key="3">
    <source>
        <dbReference type="Proteomes" id="UP000531251"/>
    </source>
</evidence>
<comment type="caution">
    <text evidence="2">The sequence shown here is derived from an EMBL/GenBank/DDBJ whole genome shotgun (WGS) entry which is preliminary data.</text>
</comment>
<feature type="domain" description="HTH iclR-type" evidence="1">
    <location>
        <begin position="226"/>
        <end position="260"/>
    </location>
</feature>